<dbReference type="PANTHER" id="PTHR43707">
    <property type="entry name" value="HISTIDYL-TRNA SYNTHETASE"/>
    <property type="match status" value="1"/>
</dbReference>
<evidence type="ECO:0000259" key="1">
    <source>
        <dbReference type="Pfam" id="PF13393"/>
    </source>
</evidence>
<reference evidence="2" key="1">
    <citation type="submission" date="2022-04" db="EMBL/GenBank/DDBJ databases">
        <title>Tomato heritable bacteria conferring resistance against bacterial wilt.</title>
        <authorList>
            <person name="Yin J."/>
        </authorList>
    </citation>
    <scope>NUCLEOTIDE SEQUENCE</scope>
    <source>
        <strain evidence="2">Cra20</strain>
    </source>
</reference>
<dbReference type="PIRSF" id="PIRSF001549">
    <property type="entry name" value="His-tRNA_synth"/>
    <property type="match status" value="1"/>
</dbReference>
<dbReference type="InterPro" id="IPR004516">
    <property type="entry name" value="HisRS/HisZ"/>
</dbReference>
<dbReference type="EMBL" id="JALMLT010000004">
    <property type="protein sequence ID" value="MDT8760335.1"/>
    <property type="molecule type" value="Genomic_DNA"/>
</dbReference>
<proteinExistence type="predicted"/>
<dbReference type="GO" id="GO:0016757">
    <property type="term" value="F:glycosyltransferase activity"/>
    <property type="evidence" value="ECO:0007669"/>
    <property type="project" value="UniProtKB-KW"/>
</dbReference>
<organism evidence="2">
    <name type="scientific">Sphingomonas psychrotolerans</name>
    <dbReference type="NCBI Taxonomy" id="1327635"/>
    <lineage>
        <taxon>Bacteria</taxon>
        <taxon>Pseudomonadati</taxon>
        <taxon>Pseudomonadota</taxon>
        <taxon>Alphaproteobacteria</taxon>
        <taxon>Sphingomonadales</taxon>
        <taxon>Sphingomonadaceae</taxon>
        <taxon>Sphingomonas</taxon>
    </lineage>
</organism>
<protein>
    <submittedName>
        <fullName evidence="2">ATP phosphoribosyltransferase regulatory subunit</fullName>
    </submittedName>
</protein>
<dbReference type="SUPFAM" id="SSF55681">
    <property type="entry name" value="Class II aaRS and biotin synthetases"/>
    <property type="match status" value="1"/>
</dbReference>
<dbReference type="PANTHER" id="PTHR43707:SF1">
    <property type="entry name" value="HISTIDINE--TRNA LIGASE, MITOCHONDRIAL-RELATED"/>
    <property type="match status" value="1"/>
</dbReference>
<gene>
    <name evidence="2" type="ORF">MZO42_16660</name>
</gene>
<evidence type="ECO:0000313" key="2">
    <source>
        <dbReference type="EMBL" id="MDT8760335.1"/>
    </source>
</evidence>
<sequence length="361" mass="38097">MLPEGFHDRLPPAADAAAGLEARVLGVARLYGYEQVDPPLAEFADELASRLKAGGLRDAVRFVDPMSQRTLAIRPDLTAQIGRIAATRMGHHPRPVRLSYAGAVVKLSASELNPQRAMRQMGCELIGRDTVAAAIEIVRVAIEALQAAGVTGIAIDFTLPDLVDTLAGDVDPSTLDLLRQRLDAKDAGGVAAIDPRWLPLIEAAGPFDAAMARLRGSDAAKILASRLDGLAQIAASVDGAAALTLDPTERHGFEYQSWLGFSIFARGVRGEIGRGGTYTILHDDGREEPAVGFSLFADPILAAGLAAGERRRLFLPLGTPTAAGAKLRAEGWVTVAALEAEDTPEAQLCTHVLRADGPEAV</sequence>
<dbReference type="InterPro" id="IPR041715">
    <property type="entry name" value="HisRS-like_core"/>
</dbReference>
<dbReference type="InterPro" id="IPR045864">
    <property type="entry name" value="aa-tRNA-synth_II/BPL/LPL"/>
</dbReference>
<accession>A0ABU3N733</accession>
<feature type="domain" description="Class II Histidinyl-tRNA synthetase (HisRS)-like catalytic core" evidence="1">
    <location>
        <begin position="5"/>
        <end position="297"/>
    </location>
</feature>
<keyword evidence="2" id="KW-0808">Transferase</keyword>
<keyword evidence="2" id="KW-0328">Glycosyltransferase</keyword>
<dbReference type="Gene3D" id="3.30.930.10">
    <property type="entry name" value="Bira Bifunctional Protein, Domain 2"/>
    <property type="match status" value="1"/>
</dbReference>
<comment type="caution">
    <text evidence="2">The sequence shown here is derived from an EMBL/GenBank/DDBJ whole genome shotgun (WGS) entry which is preliminary data.</text>
</comment>
<name>A0ABU3N733_9SPHN</name>
<dbReference type="Pfam" id="PF13393">
    <property type="entry name" value="tRNA-synt_His"/>
    <property type="match status" value="1"/>
</dbReference>